<evidence type="ECO:0000259" key="7">
    <source>
        <dbReference type="PROSITE" id="PS50940"/>
    </source>
</evidence>
<dbReference type="PANTHER" id="PTHR23301">
    <property type="entry name" value="CHITIN BINDING PERITROPHIN-A"/>
    <property type="match status" value="1"/>
</dbReference>
<dbReference type="Gene3D" id="2.170.140.10">
    <property type="entry name" value="Chitin binding domain"/>
    <property type="match status" value="2"/>
</dbReference>
<dbReference type="AlphaFoldDB" id="A0A182QJP2"/>
<keyword evidence="9" id="KW-1185">Reference proteome</keyword>
<dbReference type="SMART" id="SM00494">
    <property type="entry name" value="ChtBD2"/>
    <property type="match status" value="2"/>
</dbReference>
<evidence type="ECO:0000256" key="5">
    <source>
        <dbReference type="ARBA" id="ARBA00023180"/>
    </source>
</evidence>
<sequence length="203" mass="22103">MLSVIILAVLALSSDISLTAGQADSRASAPNWLSVVPNHWICAGYEAPVFFAHDTDCTRYYECVCEDAYEYVCEKGLRFNPQTLHCDQAGRVACVSEDGGALPADPIVPDAPTDASVVPELDPRCPSGPEIKLWADESNCSKYYQCVDGQVVELYCPEQLVWNNAAKQCGPPVPFTCCARVPSAPTLPEDPASLWDRLQSWMG</sequence>
<keyword evidence="4" id="KW-1015">Disulfide bond</keyword>
<dbReference type="Pfam" id="PF01607">
    <property type="entry name" value="CBM_14"/>
    <property type="match status" value="2"/>
</dbReference>
<keyword evidence="2 6" id="KW-0732">Signal</keyword>
<protein>
    <recommendedName>
        <fullName evidence="7">Chitin-binding type-2 domain-containing protein</fullName>
    </recommendedName>
</protein>
<dbReference type="SUPFAM" id="SSF57625">
    <property type="entry name" value="Invertebrate chitin-binding proteins"/>
    <property type="match status" value="2"/>
</dbReference>
<dbReference type="VEuPathDB" id="VectorBase:AFAF011613"/>
<reference evidence="9" key="1">
    <citation type="submission" date="2014-01" db="EMBL/GenBank/DDBJ databases">
        <title>The Genome Sequence of Anopheles farauti FAR1 (V2).</title>
        <authorList>
            <consortium name="The Broad Institute Genomics Platform"/>
            <person name="Neafsey D.E."/>
            <person name="Besansky N."/>
            <person name="Howell P."/>
            <person name="Walton C."/>
            <person name="Young S.K."/>
            <person name="Zeng Q."/>
            <person name="Gargeya S."/>
            <person name="Fitzgerald M."/>
            <person name="Haas B."/>
            <person name="Abouelleil A."/>
            <person name="Allen A.W."/>
            <person name="Alvarado L."/>
            <person name="Arachchi H.M."/>
            <person name="Berlin A.M."/>
            <person name="Chapman S.B."/>
            <person name="Gainer-Dewar J."/>
            <person name="Goldberg J."/>
            <person name="Griggs A."/>
            <person name="Gujja S."/>
            <person name="Hansen M."/>
            <person name="Howarth C."/>
            <person name="Imamovic A."/>
            <person name="Ireland A."/>
            <person name="Larimer J."/>
            <person name="McCowan C."/>
            <person name="Murphy C."/>
            <person name="Pearson M."/>
            <person name="Poon T.W."/>
            <person name="Priest M."/>
            <person name="Roberts A."/>
            <person name="Saif S."/>
            <person name="Shea T."/>
            <person name="Sisk P."/>
            <person name="Sykes S."/>
            <person name="Wortman J."/>
            <person name="Nusbaum C."/>
            <person name="Birren B."/>
        </authorList>
    </citation>
    <scope>NUCLEOTIDE SEQUENCE [LARGE SCALE GENOMIC DNA]</scope>
    <source>
        <strain evidence="9">FAR1</strain>
    </source>
</reference>
<evidence type="ECO:0000256" key="3">
    <source>
        <dbReference type="ARBA" id="ARBA00022737"/>
    </source>
</evidence>
<dbReference type="InterPro" id="IPR002557">
    <property type="entry name" value="Chitin-bd_dom"/>
</dbReference>
<dbReference type="InterPro" id="IPR051940">
    <property type="entry name" value="Chitin_bind-dev_reg"/>
</dbReference>
<dbReference type="EMBL" id="AXCN02000455">
    <property type="status" value="NOT_ANNOTATED_CDS"/>
    <property type="molecule type" value="Genomic_DNA"/>
</dbReference>
<dbReference type="STRING" id="69004.A0A182QJP2"/>
<accession>A0A182QJP2</accession>
<keyword evidence="1" id="KW-0147">Chitin-binding</keyword>
<dbReference type="GO" id="GO:0005576">
    <property type="term" value="C:extracellular region"/>
    <property type="evidence" value="ECO:0007669"/>
    <property type="project" value="InterPro"/>
</dbReference>
<dbReference type="Proteomes" id="UP000075886">
    <property type="component" value="Unassembled WGS sequence"/>
</dbReference>
<dbReference type="InterPro" id="IPR036508">
    <property type="entry name" value="Chitin-bd_dom_sf"/>
</dbReference>
<dbReference type="GO" id="GO:0008061">
    <property type="term" value="F:chitin binding"/>
    <property type="evidence" value="ECO:0007669"/>
    <property type="project" value="UniProtKB-KW"/>
</dbReference>
<reference evidence="8" key="2">
    <citation type="submission" date="2020-05" db="UniProtKB">
        <authorList>
            <consortium name="EnsemblMetazoa"/>
        </authorList>
    </citation>
    <scope>IDENTIFICATION</scope>
    <source>
        <strain evidence="8">FAR1</strain>
    </source>
</reference>
<feature type="domain" description="Chitin-binding type-2" evidence="7">
    <location>
        <begin position="122"/>
        <end position="177"/>
    </location>
</feature>
<feature type="domain" description="Chitin-binding type-2" evidence="7">
    <location>
        <begin position="39"/>
        <end position="96"/>
    </location>
</feature>
<evidence type="ECO:0000256" key="1">
    <source>
        <dbReference type="ARBA" id="ARBA00022669"/>
    </source>
</evidence>
<evidence type="ECO:0000256" key="2">
    <source>
        <dbReference type="ARBA" id="ARBA00022729"/>
    </source>
</evidence>
<proteinExistence type="predicted"/>
<evidence type="ECO:0000256" key="6">
    <source>
        <dbReference type="SAM" id="SignalP"/>
    </source>
</evidence>
<feature type="chain" id="PRO_5008132958" description="Chitin-binding type-2 domain-containing protein" evidence="6">
    <location>
        <begin position="22"/>
        <end position="203"/>
    </location>
</feature>
<evidence type="ECO:0000256" key="4">
    <source>
        <dbReference type="ARBA" id="ARBA00023157"/>
    </source>
</evidence>
<evidence type="ECO:0000313" key="8">
    <source>
        <dbReference type="EnsemblMetazoa" id="AFAF011613-PA"/>
    </source>
</evidence>
<keyword evidence="5" id="KW-0325">Glycoprotein</keyword>
<feature type="signal peptide" evidence="6">
    <location>
        <begin position="1"/>
        <end position="21"/>
    </location>
</feature>
<name>A0A182QJP2_9DIPT</name>
<evidence type="ECO:0000313" key="9">
    <source>
        <dbReference type="Proteomes" id="UP000075886"/>
    </source>
</evidence>
<dbReference type="PROSITE" id="PS50940">
    <property type="entry name" value="CHIT_BIND_II"/>
    <property type="match status" value="2"/>
</dbReference>
<organism evidence="8 9">
    <name type="scientific">Anopheles farauti</name>
    <dbReference type="NCBI Taxonomy" id="69004"/>
    <lineage>
        <taxon>Eukaryota</taxon>
        <taxon>Metazoa</taxon>
        <taxon>Ecdysozoa</taxon>
        <taxon>Arthropoda</taxon>
        <taxon>Hexapoda</taxon>
        <taxon>Insecta</taxon>
        <taxon>Pterygota</taxon>
        <taxon>Neoptera</taxon>
        <taxon>Endopterygota</taxon>
        <taxon>Diptera</taxon>
        <taxon>Nematocera</taxon>
        <taxon>Culicoidea</taxon>
        <taxon>Culicidae</taxon>
        <taxon>Anophelinae</taxon>
        <taxon>Anopheles</taxon>
    </lineage>
</organism>
<keyword evidence="3" id="KW-0677">Repeat</keyword>
<dbReference type="EnsemblMetazoa" id="AFAF011613-RA">
    <property type="protein sequence ID" value="AFAF011613-PA"/>
    <property type="gene ID" value="AFAF011613"/>
</dbReference>
<dbReference type="PANTHER" id="PTHR23301:SF0">
    <property type="entry name" value="CHITIN-BINDING TYPE-2 DOMAIN-CONTAINING PROTEIN-RELATED"/>
    <property type="match status" value="1"/>
</dbReference>